<keyword evidence="2" id="KW-1185">Reference proteome</keyword>
<accession>A0ABW7H7R5</accession>
<sequence length="149" mass="16112">MSGSSTQVLLPARLTEQQRSQLNVFVRSASGAAEVESFWLLGQPYSLSIDDPGEEALRFNLAGWVPAQAITICCHCRGKAGDLLLAFIAARVAEMFSGLIALGSRLESHTSNPSVLTADGRYRSEELGDVLTPACMNYWAGTPEFKMTN</sequence>
<reference evidence="1 2" key="1">
    <citation type="submission" date="2024-08" db="EMBL/GenBank/DDBJ databases">
        <authorList>
            <person name="Lu H."/>
        </authorList>
    </citation>
    <scope>NUCLEOTIDE SEQUENCE [LARGE SCALE GENOMIC DNA]</scope>
    <source>
        <strain evidence="1 2">BYS78W</strain>
    </source>
</reference>
<protein>
    <submittedName>
        <fullName evidence="1">DUF6368 family protein</fullName>
    </submittedName>
</protein>
<dbReference type="Proteomes" id="UP001606134">
    <property type="component" value="Unassembled WGS sequence"/>
</dbReference>
<evidence type="ECO:0000313" key="1">
    <source>
        <dbReference type="EMBL" id="MFG6485929.1"/>
    </source>
</evidence>
<proteinExistence type="predicted"/>
<comment type="caution">
    <text evidence="1">The sequence shown here is derived from an EMBL/GenBank/DDBJ whole genome shotgun (WGS) entry which is preliminary data.</text>
</comment>
<dbReference type="EMBL" id="JBIGIC010000002">
    <property type="protein sequence ID" value="MFG6485929.1"/>
    <property type="molecule type" value="Genomic_DNA"/>
</dbReference>
<evidence type="ECO:0000313" key="2">
    <source>
        <dbReference type="Proteomes" id="UP001606134"/>
    </source>
</evidence>
<name>A0ABW7H7R5_9BURK</name>
<gene>
    <name evidence="1" type="ORF">ACG04R_04545</name>
</gene>
<organism evidence="1 2">
    <name type="scientific">Pelomonas candidula</name>
    <dbReference type="NCBI Taxonomy" id="3299025"/>
    <lineage>
        <taxon>Bacteria</taxon>
        <taxon>Pseudomonadati</taxon>
        <taxon>Pseudomonadota</taxon>
        <taxon>Betaproteobacteria</taxon>
        <taxon>Burkholderiales</taxon>
        <taxon>Sphaerotilaceae</taxon>
        <taxon>Roseateles</taxon>
    </lineage>
</organism>
<dbReference type="Pfam" id="PF19895">
    <property type="entry name" value="DUF6368"/>
    <property type="match status" value="1"/>
</dbReference>
<dbReference type="RefSeq" id="WP_394406715.1">
    <property type="nucleotide sequence ID" value="NZ_JBIGIC010000002.1"/>
</dbReference>
<dbReference type="InterPro" id="IPR045948">
    <property type="entry name" value="DUF6368"/>
</dbReference>